<keyword evidence="8" id="KW-0509">mRNA transport</keyword>
<dbReference type="GO" id="GO:0000209">
    <property type="term" value="P:protein polyubiquitination"/>
    <property type="evidence" value="ECO:0007669"/>
    <property type="project" value="TreeGrafter"/>
</dbReference>
<evidence type="ECO:0000256" key="1">
    <source>
        <dbReference type="ARBA" id="ARBA00000885"/>
    </source>
</evidence>
<evidence type="ECO:0000256" key="9">
    <source>
        <dbReference type="ARBA" id="ARBA00023242"/>
    </source>
</evidence>
<feature type="compositionally biased region" description="Acidic residues" evidence="14">
    <location>
        <begin position="2110"/>
        <end position="2148"/>
    </location>
</feature>
<evidence type="ECO:0000256" key="13">
    <source>
        <dbReference type="SAM" id="Coils"/>
    </source>
</evidence>
<dbReference type="Gene3D" id="3.30.2410.10">
    <property type="entry name" value="Hect, E3 ligase catalytic domain"/>
    <property type="match status" value="1"/>
</dbReference>
<sequence length="3432" mass="387986">MRIVKKDFVEKQELSKPVQDLVNQLATCPLPEFLQIIDEKAVEQWNGLRVYLFHYIPVLDRMDEILADHVVKYGLDQPYPLLQETSLEDEKIISSVLNYTYKLLEHCYNKEIYNSSHRVFELLLSYSMKVRLSALKLTCLICERFVPTQSEKFNPPSETKELLLKLSTFFPPQVAPMYSKSAMNETHRQLSLKQSSSLPQSQEDATTQQQHVKSKKSKKNKDKQQALIHVSLLDCITPDAHLPSKWKYLDFKYYNASADSKSHNKLQSLKASTEDSGHPNKRHKKHEILNTQSKEQNPHSDRSDVILNESKAEGLHHFILNEESVKKLSYQRICDKAIGIIPKENWFDFALEVHVAKAFNNKSPESIKLREDLVTMKCLAVAAASCSSTYSVMTSSVFDEEPYLLSYMSDLINPDNTVAFDPSYAALRAFISISGKRGSNSDLMRALGGNVNHGLLFHILRSVLKAAKEDKTDLNQSYLNYFFNLIANMLDSKYLAAHLRSAGLMNILLDFLVLRNSFRMTRSGPLQLIELFLKSLPEVLDDFIASNGFTILIDLLAYEVNFSFENPNFDGGAPKEALVSHTITVRQVKTINSLLKLVHHLIVHHQGDRMRNLYDSSILKSLIMIMENPATFGYELLTDTINIFSGIINSEPTAYAILNEAGVVDAFFKNLDGFLGKSADLLLVIPEATGAIALNKDGLKRVLDEDVISKFFTVFKDPALCKELLREENATALGFVFDELARHHPDLEPTIKSNILNVFRTTPSLVKFKPLDFHQSSAGSLYHSKTDPVIKMEDGESELEIWETSDQGDLLECTTMFLAALIENNTFWTKVVDLVTMDDCIKYIMIENVTFDYVLSNSLYSLTLIIKFFDVERPKFAFQGLLDAISQTLEELAPFISYDKDDSSYFDQFDENDAAAGIEGGKVLSKLGILNCLLYVFSDIYGSPNKLTSIRMQQLSSEFATDKGIKLMKQLIAFCRRITIEEVIVHSRTPSEVCKDVVAVNTDFSPYQVKIGKPNEKNGNWDGTSAKFKNLSVLCFHFTRCQSWLRYTFACLCRISVDRRQDNKYGMIPKNSVRIITEFSNTFVAALNNINTNNVEIGAGYTLLMVNQLYSALSMVGRGSDQLNSLMVICLLQNGGLIRLRELACYYFKVLKDLPTESIQEYQKLDYIDINISSTAVKLLSQILSVYTAVSTQSMVFQIPSQDKLYPDLTKNSTPYHRELNYSILVQTSLASYGLLNDLLGTRGQGLALLEGDVEKIPLGLIEKILAIGKNFYCSVSSSQSFAYGGRLYQLSYEQVAPSTPKIKYLESLGVNEASALEFLTFYKNSLDSLYSHDLGELEEQLEVESDINWEEVCQRADKNKFKSVEPQPVGPQYESDCTLDDLNFSRVTNEENFIDYWLTIAKLFPKSVYRVADLLNAVFWKSSYGDFMEYTEVVSSVFMGVCSFSFEEASKEGNEDCGKLSSLLHLLALLLDDRVIAKESELADNIFQFMIVEMKPEYANAGWFSNALLVFEKLLTAVKVPFAPAVEELNPQIVSPPIASFPDTYSVDPEIEESLFRCLLDIDRIDKVDSALAIARLLILFCDEDAAAARICNSRVIKPLVKSVQQFPDTETNLQAVIINSVRRCMESKKTIEAYISKEIQRIFTPKMKESRKSPNVRELMSLLKENSPLVMRSGTAFVESIVETCILTQCHKPLKSLMITSITAEQKKLIANPDSADTSMKDADEEQNEESTYSTGIMHLLLTELMTVGKTDFISSPDMTPEELEKEKSKTEKEKKQSKKQLHMYAKDVMFRNKNCAYTCFLLQTIAELLFSYKQAKTEFLTFSKKQGESFSISKPRSTSLNLLIHQFLSSDPFNTSESAELKRRRLVSLLASVCIIGLVSTTPLKGLPHNDPKIVDPDMTFVRKFTADILIRVTKEANSGPSGALERYSMIIDLLDLFSKMLGEKHELVVVISSTIEKSLTQNDPFLLSKELLDKKLSHLLASILADLDVNFPHTQEISNGVMKCLSMLGSIKVDKQELFKEGAHAGGDADEEDIDDDDLEEREETPDLLRNSTLGMYDVEDISDEEDEDSDDFLDGEDIEIVYSEDDGEDGDEDMVNDEDDMAILDQSDIELVEIDDGDDDDDGDDSESDDLEENDDSVDDLIADGELVLDLVSGSENSDSESGSEDSESYMDEDGYSDSDDMILNVNSSEEEDEEDEDDDNSDDDSAILEEWVAEHESDERRRRRHSHRHGRFALMGALNGSNDPSDADADEDEDDEEDLEAEFPGININTFSLHGSHNESNIIPLPVDNTHERNATNSSSLLNHLFFPRNGENAVFYPRHTDGNTIPQPLMMNRFTDILRALNGDSSHSSVKKNQQVPNIYIKSTLQRWSETATMFYGKAAAKEACRVIPPIVNNIFDRSKRIAEDEKRKAQEKAEKLKKAREEDKRKAEEEIEKAAVEAQAVSQVDVDNNNADTSEAAPREPIYVTIAGRPVDISGTDIDPEFLQALPEDMREEVFAQHIRERRAEATTSGTATAEVDSQFLAALPDNIRNEIMRDEYSNRRLMQRLHMGVQSDEDEEDNEIGESNDADQTQGAENDKQKKSSKIFFAPMADKAGVAALMKMVFVGQLYYKRESFFQTLGYLCYNKQTRGEIVSLLLYILQEGLADQASLESVYRQICQRSVAQESAAASKPGSAPKSPVKQTVGRSSTFPSGCTTLTVATQAIDIIQYLLENESHMRLHFLMDQDSIPLMKKLSKKNKLKDSGSRYPINVLLSLLDNKLIKEDTNLMDILSRTFQIATRPLQLIRARLNELNDDEQKLPKSPQLPIIPNRNLKQIINILVADECPSKVFQQTISSIQNLSLLENAKVVFPRELSKRATALSQHIAKDLRKVITEMKDHRGDEDDDIPSLAGFASSSSDQAKLLRVLTALDYLFQTKDNESQENVGLKELKELYKNSALGPLWGALSDCLRILRERSDLSHIATILSPLIEALMVVCKHSKVDDLPARDILSYEEKTLDFTNEPIESLFFSFTEEHKKILNQMIRSNPKLMSGPFSVLIRNPKVLEFDNKRIYFDQKLHEEDGDRTAMPVNIRRDQVFLDSFRALFFKSPDDIRKAKLDIQFRGEQGVDAGGLTREWYQVLSRQMFNPDYALFTPVASDKTTFHPNRTSWVNPEHLSFFKFVGIIIGKAVYDGCMLDCHFSRAVYKRLLGRPVSLKDIESLDLDYYKSLIWMLENDITDIISETFSVETDDYGVHTTIDLKENGSNIAVTEENKQEYVRLIVEYRLQTSVTDQMENFLQGFHQIIPKELIAVFDDQELELLISGLPDIDVDDWKNNSTYHSYTASSPQIQWFWRAVKSFDTEEKAKLLQFATGTSKVPLNGFKELTGTSGVSKFSIHRVYGATHKLPTSHTCFNQIDLPEYESYEKLRGSLLKALTEGYEGFGFA</sequence>
<dbReference type="EMBL" id="KV453855">
    <property type="protein sequence ID" value="ODV84805.1"/>
    <property type="molecule type" value="Genomic_DNA"/>
</dbReference>
<dbReference type="PANTHER" id="PTHR11254:SF67">
    <property type="entry name" value="E3 UBIQUITIN-PROTEIN LIGASE HUWE1"/>
    <property type="match status" value="1"/>
</dbReference>
<feature type="coiled-coil region" evidence="13">
    <location>
        <begin position="2407"/>
        <end position="2452"/>
    </location>
</feature>
<accession>A0A1E4SZ67</accession>
<dbReference type="Gene3D" id="3.90.1750.10">
    <property type="entry name" value="Hect, E3 ligase catalytic domains"/>
    <property type="match status" value="1"/>
</dbReference>
<keyword evidence="6" id="KW-0808">Transferase</keyword>
<feature type="compositionally biased region" description="Basic and acidic residues" evidence="14">
    <location>
        <begin position="1765"/>
        <end position="1777"/>
    </location>
</feature>
<keyword evidence="5" id="KW-0813">Transport</keyword>
<evidence type="ECO:0000256" key="12">
    <source>
        <dbReference type="PROSITE-ProRule" id="PRU00104"/>
    </source>
</evidence>
<evidence type="ECO:0000256" key="8">
    <source>
        <dbReference type="ARBA" id="ARBA00022816"/>
    </source>
</evidence>
<evidence type="ECO:0000256" key="7">
    <source>
        <dbReference type="ARBA" id="ARBA00022786"/>
    </source>
</evidence>
<organism evidence="16 17">
    <name type="scientific">[Candida] arabinofermentans NRRL YB-2248</name>
    <dbReference type="NCBI Taxonomy" id="983967"/>
    <lineage>
        <taxon>Eukaryota</taxon>
        <taxon>Fungi</taxon>
        <taxon>Dikarya</taxon>
        <taxon>Ascomycota</taxon>
        <taxon>Saccharomycotina</taxon>
        <taxon>Pichiomycetes</taxon>
        <taxon>Pichiales</taxon>
        <taxon>Pichiaceae</taxon>
        <taxon>Ogataea</taxon>
        <taxon>Ogataea/Candida clade</taxon>
    </lineage>
</organism>
<evidence type="ECO:0000259" key="15">
    <source>
        <dbReference type="PROSITE" id="PS50237"/>
    </source>
</evidence>
<evidence type="ECO:0000256" key="4">
    <source>
        <dbReference type="ARBA" id="ARBA00012485"/>
    </source>
</evidence>
<dbReference type="InterPro" id="IPR050409">
    <property type="entry name" value="E3_ubiq-protein_ligase"/>
</dbReference>
<dbReference type="GO" id="GO:0005634">
    <property type="term" value="C:nucleus"/>
    <property type="evidence" value="ECO:0007669"/>
    <property type="project" value="UniProtKB-SubCell"/>
</dbReference>
<dbReference type="GO" id="GO:0005737">
    <property type="term" value="C:cytoplasm"/>
    <property type="evidence" value="ECO:0007669"/>
    <property type="project" value="TreeGrafter"/>
</dbReference>
<keyword evidence="9" id="KW-0539">Nucleus</keyword>
<dbReference type="InterPro" id="IPR035983">
    <property type="entry name" value="Hect_E3_ubiquitin_ligase"/>
</dbReference>
<feature type="compositionally biased region" description="Acidic residues" evidence="14">
    <location>
        <begin position="2032"/>
        <end position="2050"/>
    </location>
</feature>
<comment type="pathway">
    <text evidence="3">Protein modification; protein ubiquitination.</text>
</comment>
<gene>
    <name evidence="16" type="ORF">CANARDRAFT_213279</name>
</gene>
<dbReference type="PANTHER" id="PTHR11254">
    <property type="entry name" value="HECT DOMAIN UBIQUITIN-PROTEIN LIGASE"/>
    <property type="match status" value="1"/>
</dbReference>
<feature type="compositionally biased region" description="Acidic residues" evidence="14">
    <location>
        <begin position="2194"/>
        <end position="2213"/>
    </location>
</feature>
<name>A0A1E4SZ67_9ASCO</name>
<dbReference type="Proteomes" id="UP000094801">
    <property type="component" value="Unassembled WGS sequence"/>
</dbReference>
<proteinExistence type="inferred from homology"/>
<feature type="compositionally biased region" description="Low complexity" evidence="14">
    <location>
        <begin position="2675"/>
        <end position="2688"/>
    </location>
</feature>
<evidence type="ECO:0000256" key="2">
    <source>
        <dbReference type="ARBA" id="ARBA00004123"/>
    </source>
</evidence>
<feature type="compositionally biased region" description="Acidic residues" evidence="14">
    <location>
        <begin position="2251"/>
        <end position="2263"/>
    </location>
</feature>
<dbReference type="GO" id="GO:0061630">
    <property type="term" value="F:ubiquitin protein ligase activity"/>
    <property type="evidence" value="ECO:0007669"/>
    <property type="project" value="UniProtKB-EC"/>
</dbReference>
<dbReference type="InterPro" id="IPR016024">
    <property type="entry name" value="ARM-type_fold"/>
</dbReference>
<comment type="subcellular location">
    <subcellularLocation>
        <location evidence="2">Nucleus</location>
    </subcellularLocation>
</comment>
<feature type="compositionally biased region" description="Acidic residues" evidence="14">
    <location>
        <begin position="2163"/>
        <end position="2186"/>
    </location>
</feature>
<dbReference type="Pfam" id="PF06025">
    <property type="entry name" value="DUF913"/>
    <property type="match status" value="1"/>
</dbReference>
<dbReference type="InterPro" id="IPR010314">
    <property type="entry name" value="E3_Ub_ligase_DUF913"/>
</dbReference>
<feature type="domain" description="HECT" evidence="15">
    <location>
        <begin position="3096"/>
        <end position="3432"/>
    </location>
</feature>
<evidence type="ECO:0000313" key="16">
    <source>
        <dbReference type="EMBL" id="ODV84805.1"/>
    </source>
</evidence>
<feature type="region of interest" description="Disordered" evidence="14">
    <location>
        <begin position="2110"/>
        <end position="2263"/>
    </location>
</feature>
<feature type="active site" description="Glycyl thioester intermediate" evidence="12">
    <location>
        <position position="3399"/>
    </location>
</feature>
<dbReference type="SUPFAM" id="SSF48371">
    <property type="entry name" value="ARM repeat"/>
    <property type="match status" value="1"/>
</dbReference>
<evidence type="ECO:0000256" key="11">
    <source>
        <dbReference type="ARBA" id="ARBA00076267"/>
    </source>
</evidence>
<dbReference type="FunFam" id="3.30.2160.10:FF:000001">
    <property type="entry name" value="E3 ubiquitin-protein ligase NEDD4-like"/>
    <property type="match status" value="1"/>
</dbReference>
<feature type="region of interest" description="Disordered" evidence="14">
    <location>
        <begin position="185"/>
        <end position="223"/>
    </location>
</feature>
<dbReference type="Gene3D" id="3.30.2160.10">
    <property type="entry name" value="Hect, E3 ligase catalytic domain"/>
    <property type="match status" value="1"/>
</dbReference>
<dbReference type="EC" id="2.3.2.26" evidence="4"/>
<dbReference type="CDD" id="cd00078">
    <property type="entry name" value="HECTc"/>
    <property type="match status" value="1"/>
</dbReference>
<evidence type="ECO:0000256" key="6">
    <source>
        <dbReference type="ARBA" id="ARBA00022679"/>
    </source>
</evidence>
<dbReference type="GO" id="GO:0006511">
    <property type="term" value="P:ubiquitin-dependent protein catabolic process"/>
    <property type="evidence" value="ECO:0007669"/>
    <property type="project" value="TreeGrafter"/>
</dbReference>
<keyword evidence="7 12" id="KW-0833">Ubl conjugation pathway</keyword>
<dbReference type="OrthoDB" id="8068875at2759"/>
<keyword evidence="17" id="KW-1185">Reference proteome</keyword>
<dbReference type="GO" id="GO:0051028">
    <property type="term" value="P:mRNA transport"/>
    <property type="evidence" value="ECO:0007669"/>
    <property type="project" value="UniProtKB-KW"/>
</dbReference>
<evidence type="ECO:0000256" key="14">
    <source>
        <dbReference type="SAM" id="MobiDB-lite"/>
    </source>
</evidence>
<dbReference type="Pfam" id="PF06012">
    <property type="entry name" value="DUF908"/>
    <property type="match status" value="1"/>
</dbReference>
<reference evidence="17" key="1">
    <citation type="submission" date="2016-04" db="EMBL/GenBank/DDBJ databases">
        <title>Comparative genomics of biotechnologically important yeasts.</title>
        <authorList>
            <consortium name="DOE Joint Genome Institute"/>
            <person name="Riley R."/>
            <person name="Haridas S."/>
            <person name="Wolfe K.H."/>
            <person name="Lopes M.R."/>
            <person name="Hittinger C.T."/>
            <person name="Goker M."/>
            <person name="Salamov A."/>
            <person name="Wisecaver J."/>
            <person name="Long T.M."/>
            <person name="Aerts A.L."/>
            <person name="Barry K."/>
            <person name="Choi C."/>
            <person name="Clum A."/>
            <person name="Coughlan A.Y."/>
            <person name="Deshpande S."/>
            <person name="Douglass A.P."/>
            <person name="Hanson S.J."/>
            <person name="Klenk H.-P."/>
            <person name="Labutti K."/>
            <person name="Lapidus A."/>
            <person name="Lindquist E."/>
            <person name="Lipzen A."/>
            <person name="Meier-Kolthoff J.P."/>
            <person name="Ohm R.A."/>
            <person name="Otillar R.P."/>
            <person name="Pangilinan J."/>
            <person name="Peng Y."/>
            <person name="Rokas A."/>
            <person name="Rosa C.A."/>
            <person name="Scheuner C."/>
            <person name="Sibirny A.A."/>
            <person name="Slot J.C."/>
            <person name="Stielow J.B."/>
            <person name="Sun H."/>
            <person name="Kurtzman C.P."/>
            <person name="Blackwell M."/>
            <person name="Grigoriev I.V."/>
            <person name="Jeffries T.W."/>
        </authorList>
    </citation>
    <scope>NUCLEOTIDE SEQUENCE [LARGE SCALE GENOMIC DNA]</scope>
    <source>
        <strain evidence="17">NRRL YB-2248</strain>
    </source>
</reference>
<dbReference type="InterPro" id="IPR025527">
    <property type="entry name" value="HUWE1/Rev1_UBM"/>
</dbReference>
<dbReference type="FunFam" id="3.90.1750.10:FF:000003">
    <property type="entry name" value="E3 ubiquitin-protein ligase UPL1"/>
    <property type="match status" value="1"/>
</dbReference>
<feature type="compositionally biased region" description="Acidic residues" evidence="14">
    <location>
        <begin position="2062"/>
        <end position="2079"/>
    </location>
</feature>
<dbReference type="SMART" id="SM00119">
    <property type="entry name" value="HECTc"/>
    <property type="match status" value="1"/>
</dbReference>
<feature type="compositionally biased region" description="Basic residues" evidence="14">
    <location>
        <begin position="212"/>
        <end position="221"/>
    </location>
</feature>
<feature type="region of interest" description="Disordered" evidence="14">
    <location>
        <begin position="265"/>
        <end position="302"/>
    </location>
</feature>
<evidence type="ECO:0000256" key="5">
    <source>
        <dbReference type="ARBA" id="ARBA00022448"/>
    </source>
</evidence>
<feature type="region of interest" description="Disordered" evidence="14">
    <location>
        <begin position="2558"/>
        <end position="2587"/>
    </location>
</feature>
<dbReference type="Pfam" id="PF00632">
    <property type="entry name" value="HECT"/>
    <property type="match status" value="1"/>
</dbReference>
<dbReference type="SUPFAM" id="SSF56204">
    <property type="entry name" value="Hect, E3 ligase catalytic domain"/>
    <property type="match status" value="1"/>
</dbReference>
<comment type="catalytic activity">
    <reaction evidence="1">
        <text>S-ubiquitinyl-[E2 ubiquitin-conjugating enzyme]-L-cysteine + [acceptor protein]-L-lysine = [E2 ubiquitin-conjugating enzyme]-L-cysteine + N(6)-ubiquitinyl-[acceptor protein]-L-lysine.</text>
        <dbReference type="EC" id="2.3.2.26"/>
    </reaction>
</comment>
<dbReference type="STRING" id="983967.A0A1E4SZ67"/>
<evidence type="ECO:0000313" key="17">
    <source>
        <dbReference type="Proteomes" id="UP000094801"/>
    </source>
</evidence>
<dbReference type="FunFam" id="3.30.2410.10:FF:000004">
    <property type="entry name" value="E3 ubiquitin-protein ligase HUWE1, variant"/>
    <property type="match status" value="1"/>
</dbReference>
<evidence type="ECO:0000256" key="10">
    <source>
        <dbReference type="ARBA" id="ARBA00034494"/>
    </source>
</evidence>
<feature type="compositionally biased region" description="Acidic residues" evidence="14">
    <location>
        <begin position="2560"/>
        <end position="2574"/>
    </location>
</feature>
<dbReference type="Pfam" id="PF14377">
    <property type="entry name" value="UBM"/>
    <property type="match status" value="2"/>
</dbReference>
<feature type="region of interest" description="Disordered" evidence="14">
    <location>
        <begin position="2675"/>
        <end position="2696"/>
    </location>
</feature>
<feature type="compositionally biased region" description="Basic residues" evidence="14">
    <location>
        <begin position="2227"/>
        <end position="2237"/>
    </location>
</feature>
<dbReference type="UniPathway" id="UPA00143"/>
<protein>
    <recommendedName>
        <fullName evidence="4">HECT-type E3 ubiquitin transferase</fullName>
        <ecNumber evidence="4">2.3.2.26</ecNumber>
    </recommendedName>
    <alternativeName>
        <fullName evidence="11">HECT-type E3 ubiquitin transferase TOM1</fullName>
    </alternativeName>
</protein>
<dbReference type="InterPro" id="IPR000569">
    <property type="entry name" value="HECT_dom"/>
</dbReference>
<dbReference type="InterPro" id="IPR010309">
    <property type="entry name" value="E3_Ub_ligase_DUF908"/>
</dbReference>
<feature type="compositionally biased region" description="Low complexity" evidence="14">
    <location>
        <begin position="189"/>
        <end position="202"/>
    </location>
</feature>
<feature type="region of interest" description="Disordered" evidence="14">
    <location>
        <begin position="1756"/>
        <end position="1781"/>
    </location>
</feature>
<feature type="region of interest" description="Disordered" evidence="14">
    <location>
        <begin position="2026"/>
        <end position="2079"/>
    </location>
</feature>
<evidence type="ECO:0000256" key="3">
    <source>
        <dbReference type="ARBA" id="ARBA00004906"/>
    </source>
</evidence>
<keyword evidence="13" id="KW-0175">Coiled coil</keyword>
<comment type="similarity">
    <text evidence="10">Belongs to the UPL family. TOM1/PTR1 subfamily.</text>
</comment>
<dbReference type="PROSITE" id="PS50237">
    <property type="entry name" value="HECT"/>
    <property type="match status" value="1"/>
</dbReference>